<keyword evidence="3" id="KW-1185">Reference proteome</keyword>
<evidence type="ECO:0000256" key="1">
    <source>
        <dbReference type="SAM" id="MobiDB-lite"/>
    </source>
</evidence>
<feature type="region of interest" description="Disordered" evidence="1">
    <location>
        <begin position="1"/>
        <end position="31"/>
    </location>
</feature>
<accession>A0A0A0JGS6</accession>
<dbReference type="Proteomes" id="UP000030011">
    <property type="component" value="Unassembled WGS sequence"/>
</dbReference>
<proteinExistence type="predicted"/>
<evidence type="ECO:0000313" key="2">
    <source>
        <dbReference type="EMBL" id="KGN35282.1"/>
    </source>
</evidence>
<evidence type="ECO:0000313" key="3">
    <source>
        <dbReference type="Proteomes" id="UP000030011"/>
    </source>
</evidence>
<dbReference type="EMBL" id="AVPK01000024">
    <property type="protein sequence ID" value="KGN35282.1"/>
    <property type="molecule type" value="Genomic_DNA"/>
</dbReference>
<gene>
    <name evidence="2" type="ORF">N803_09210</name>
</gene>
<name>A0A0A0JGS6_9MICO</name>
<sequence length="62" mass="6857">MPDVESSSALEARAAGDFQPRAPVGSISTSLETGVQLEQLQTRIEVDIHRPTQVRDHVFRPE</sequence>
<protein>
    <submittedName>
        <fullName evidence="2">Uncharacterized protein</fullName>
    </submittedName>
</protein>
<organism evidence="2 3">
    <name type="scientific">Knoellia subterranea KCTC 19937</name>
    <dbReference type="NCBI Taxonomy" id="1385521"/>
    <lineage>
        <taxon>Bacteria</taxon>
        <taxon>Bacillati</taxon>
        <taxon>Actinomycetota</taxon>
        <taxon>Actinomycetes</taxon>
        <taxon>Micrococcales</taxon>
        <taxon>Intrasporangiaceae</taxon>
        <taxon>Knoellia</taxon>
    </lineage>
</organism>
<comment type="caution">
    <text evidence="2">The sequence shown here is derived from an EMBL/GenBank/DDBJ whole genome shotgun (WGS) entry which is preliminary data.</text>
</comment>
<dbReference type="AlphaFoldDB" id="A0A0A0JGS6"/>
<reference evidence="2 3" key="1">
    <citation type="submission" date="2013-08" db="EMBL/GenBank/DDBJ databases">
        <title>The genome sequence of Knoellia subterranea.</title>
        <authorList>
            <person name="Zhu W."/>
            <person name="Wang G."/>
        </authorList>
    </citation>
    <scope>NUCLEOTIDE SEQUENCE [LARGE SCALE GENOMIC DNA]</scope>
    <source>
        <strain evidence="2 3">KCTC 19937</strain>
    </source>
</reference>